<dbReference type="PANTHER" id="PTHR42865">
    <property type="entry name" value="PROTON/GLUTAMATE-ASPARTATE SYMPORTER"/>
    <property type="match status" value="1"/>
</dbReference>
<dbReference type="STRING" id="87541.AWM71_03460"/>
<keyword evidence="3 6" id="KW-0812">Transmembrane</keyword>
<protein>
    <submittedName>
        <fullName evidence="7">Transporter, dicarboxylate/amino acid:cation Na+/H+ symporter family protein</fullName>
    </submittedName>
</protein>
<feature type="transmembrane region" description="Helical" evidence="6">
    <location>
        <begin position="42"/>
        <end position="63"/>
    </location>
</feature>
<feature type="transmembrane region" description="Helical" evidence="6">
    <location>
        <begin position="312"/>
        <end position="331"/>
    </location>
</feature>
<dbReference type="Gene3D" id="1.10.3860.10">
    <property type="entry name" value="Sodium:dicarboxylate symporter"/>
    <property type="match status" value="1"/>
</dbReference>
<evidence type="ECO:0000256" key="2">
    <source>
        <dbReference type="ARBA" id="ARBA00022448"/>
    </source>
</evidence>
<dbReference type="PANTHER" id="PTHR42865:SF8">
    <property type="entry name" value="SERINE_THREONINE TRANSPORTER SSTT"/>
    <property type="match status" value="1"/>
</dbReference>
<feature type="transmembrane region" description="Helical" evidence="6">
    <location>
        <begin position="284"/>
        <end position="305"/>
    </location>
</feature>
<sequence length="395" mass="42896">MFKKDWGLIPRLFVAILLGNLVGKFSFLPSFVLRIPVTFSNIFSQLLAFIIPMMIIAFVVDGLSKLSAHSGKMLGVLVGISYTSLVTAAIIAYTVGSFLFPYFTGHIQLQDIEKTASLQSLLAIKITPFVGVTEAILFSFVVGISLAVLNRKQAASYLAHVFSDFEKVIHLVLEKFVIPLLPFYIFGNFVNLSYSGGLSRIFKIFGAVWLTILVLHFTYLAWLIFLGSRFSKQPFLSVMKKSLPAYLTAFGSQSSAVSIPINITCAQENGISKSVSEFMFPITGSMHMPGSVLTITSYLTAILMINGMDHSLSVMIPFILTFALAMTAAPGVPGGAVMTALPYLGLVGIDPSGTMASLLITLYLLQDSFGTSINVTSDQGIAPLLDVYYQHNSSL</sequence>
<comment type="subcellular location">
    <subcellularLocation>
        <location evidence="1">Membrane</location>
        <topology evidence="1">Multi-pass membrane protein</topology>
    </subcellularLocation>
</comment>
<dbReference type="GO" id="GO:0005295">
    <property type="term" value="F:neutral L-amino acid:sodium symporter activity"/>
    <property type="evidence" value="ECO:0007669"/>
    <property type="project" value="TreeGrafter"/>
</dbReference>
<dbReference type="SUPFAM" id="SSF118215">
    <property type="entry name" value="Proton glutamate symport protein"/>
    <property type="match status" value="1"/>
</dbReference>
<dbReference type="GO" id="GO:0005886">
    <property type="term" value="C:plasma membrane"/>
    <property type="evidence" value="ECO:0007669"/>
    <property type="project" value="TreeGrafter"/>
</dbReference>
<comment type="caution">
    <text evidence="7">The sequence shown here is derived from an EMBL/GenBank/DDBJ whole genome shotgun (WGS) entry which is preliminary data.</text>
</comment>
<accession>A0A133Y066</accession>
<dbReference type="GO" id="GO:0032329">
    <property type="term" value="P:serine transport"/>
    <property type="evidence" value="ECO:0007669"/>
    <property type="project" value="TreeGrafter"/>
</dbReference>
<feature type="transmembrane region" description="Helical" evidence="6">
    <location>
        <begin position="343"/>
        <end position="365"/>
    </location>
</feature>
<feature type="transmembrane region" description="Helical" evidence="6">
    <location>
        <begin position="75"/>
        <end position="103"/>
    </location>
</feature>
<evidence type="ECO:0000256" key="4">
    <source>
        <dbReference type="ARBA" id="ARBA00022989"/>
    </source>
</evidence>
<dbReference type="EMBL" id="LSCQ01000040">
    <property type="protein sequence ID" value="KXB36582.1"/>
    <property type="molecule type" value="Genomic_DNA"/>
</dbReference>
<name>A0A133Y066_9LACT</name>
<keyword evidence="4 6" id="KW-1133">Transmembrane helix</keyword>
<feature type="transmembrane region" description="Helical" evidence="6">
    <location>
        <begin position="168"/>
        <end position="186"/>
    </location>
</feature>
<evidence type="ECO:0000313" key="7">
    <source>
        <dbReference type="EMBL" id="KXB36582.1"/>
    </source>
</evidence>
<keyword evidence="5 6" id="KW-0472">Membrane</keyword>
<reference evidence="7 8" key="1">
    <citation type="submission" date="2016-01" db="EMBL/GenBank/DDBJ databases">
        <authorList>
            <person name="Oliw E.H."/>
        </authorList>
    </citation>
    <scope>NUCLEOTIDE SEQUENCE [LARGE SCALE GENOMIC DNA]</scope>
    <source>
        <strain evidence="7 8">KA00635</strain>
    </source>
</reference>
<dbReference type="InterPro" id="IPR036458">
    <property type="entry name" value="Na:dicarbo_symporter_sf"/>
</dbReference>
<dbReference type="InterPro" id="IPR001991">
    <property type="entry name" value="Na-dicarboxylate_symporter"/>
</dbReference>
<feature type="transmembrane region" description="Helical" evidence="6">
    <location>
        <begin position="206"/>
        <end position="225"/>
    </location>
</feature>
<dbReference type="PATRIC" id="fig|87541.4.peg.754"/>
<evidence type="ECO:0000256" key="6">
    <source>
        <dbReference type="SAM" id="Phobius"/>
    </source>
</evidence>
<evidence type="ECO:0000256" key="3">
    <source>
        <dbReference type="ARBA" id="ARBA00022692"/>
    </source>
</evidence>
<proteinExistence type="predicted"/>
<keyword evidence="2" id="KW-0813">Transport</keyword>
<dbReference type="RefSeq" id="WP_060936732.1">
    <property type="nucleotide sequence ID" value="NZ_JASOZP010000015.1"/>
</dbReference>
<dbReference type="Proteomes" id="UP000070422">
    <property type="component" value="Unassembled WGS sequence"/>
</dbReference>
<dbReference type="Pfam" id="PF00375">
    <property type="entry name" value="SDF"/>
    <property type="match status" value="1"/>
</dbReference>
<gene>
    <name evidence="7" type="ORF">HMPREF3187_00758</name>
</gene>
<organism evidence="7 8">
    <name type="scientific">Aerococcus christensenii</name>
    <dbReference type="NCBI Taxonomy" id="87541"/>
    <lineage>
        <taxon>Bacteria</taxon>
        <taxon>Bacillati</taxon>
        <taxon>Bacillota</taxon>
        <taxon>Bacilli</taxon>
        <taxon>Lactobacillales</taxon>
        <taxon>Aerococcaceae</taxon>
        <taxon>Aerococcus</taxon>
    </lineage>
</organism>
<dbReference type="OrthoDB" id="9768885at2"/>
<evidence type="ECO:0000256" key="5">
    <source>
        <dbReference type="ARBA" id="ARBA00023136"/>
    </source>
</evidence>
<evidence type="ECO:0000313" key="8">
    <source>
        <dbReference type="Proteomes" id="UP000070422"/>
    </source>
</evidence>
<dbReference type="AlphaFoldDB" id="A0A133Y066"/>
<feature type="transmembrane region" description="Helical" evidence="6">
    <location>
        <begin position="123"/>
        <end position="148"/>
    </location>
</feature>
<feature type="transmembrane region" description="Helical" evidence="6">
    <location>
        <begin position="12"/>
        <end position="36"/>
    </location>
</feature>
<evidence type="ECO:0000256" key="1">
    <source>
        <dbReference type="ARBA" id="ARBA00004141"/>
    </source>
</evidence>